<dbReference type="EMBL" id="MRDE01000064">
    <property type="protein sequence ID" value="OMH24203.1"/>
    <property type="molecule type" value="Genomic_DNA"/>
</dbReference>
<dbReference type="Gene3D" id="3.40.50.150">
    <property type="entry name" value="Vaccinia Virus protein VP39"/>
    <property type="match status" value="1"/>
</dbReference>
<dbReference type="InterPro" id="IPR029063">
    <property type="entry name" value="SAM-dependent_MTases_sf"/>
</dbReference>
<dbReference type="SUPFAM" id="SSF53335">
    <property type="entry name" value="S-adenosyl-L-methionine-dependent methyltransferases"/>
    <property type="match status" value="1"/>
</dbReference>
<proteinExistence type="predicted"/>
<evidence type="ECO:0000313" key="2">
    <source>
        <dbReference type="Proteomes" id="UP000187085"/>
    </source>
</evidence>
<name>A0A1R1L9K8_9MICC</name>
<dbReference type="PANTHER" id="PTHR18895">
    <property type="entry name" value="HEMK METHYLTRANSFERASE"/>
    <property type="match status" value="1"/>
</dbReference>
<gene>
    <name evidence="1" type="ORF">BKD30_09335</name>
</gene>
<dbReference type="CDD" id="cd02440">
    <property type="entry name" value="AdoMet_MTases"/>
    <property type="match status" value="1"/>
</dbReference>
<evidence type="ECO:0000313" key="1">
    <source>
        <dbReference type="EMBL" id="OMH24203.1"/>
    </source>
</evidence>
<organism evidence="1 2">
    <name type="scientific">Tersicoccus phoenicis</name>
    <dbReference type="NCBI Taxonomy" id="554083"/>
    <lineage>
        <taxon>Bacteria</taxon>
        <taxon>Bacillati</taxon>
        <taxon>Actinomycetota</taxon>
        <taxon>Actinomycetes</taxon>
        <taxon>Micrococcales</taxon>
        <taxon>Micrococcaceae</taxon>
        <taxon>Tersicoccus</taxon>
    </lineage>
</organism>
<dbReference type="InterPro" id="IPR050320">
    <property type="entry name" value="N5-glutamine_MTase"/>
</dbReference>
<dbReference type="Proteomes" id="UP000187085">
    <property type="component" value="Unassembled WGS sequence"/>
</dbReference>
<dbReference type="STRING" id="554083.BKD30_09335"/>
<protein>
    <submittedName>
        <fullName evidence="1">Uncharacterized protein</fullName>
    </submittedName>
</protein>
<dbReference type="OrthoDB" id="9800643at2"/>
<dbReference type="PANTHER" id="PTHR18895:SF74">
    <property type="entry name" value="MTRF1L RELEASE FACTOR GLUTAMINE METHYLTRANSFERASE"/>
    <property type="match status" value="1"/>
</dbReference>
<dbReference type="AlphaFoldDB" id="A0A1R1L9K8"/>
<comment type="caution">
    <text evidence="1">The sequence shown here is derived from an EMBL/GenBank/DDBJ whole genome shotgun (WGS) entry which is preliminary data.</text>
</comment>
<keyword evidence="2" id="KW-1185">Reference proteome</keyword>
<reference evidence="1 2" key="1">
    <citation type="submission" date="2016-12" db="EMBL/GenBank/DDBJ databases">
        <title>Draft genome of Tersicoccus phoenicis 1P05MA.</title>
        <authorList>
            <person name="Nakajima Y."/>
            <person name="Yoshizawa S."/>
            <person name="Nakamura K."/>
            <person name="Ogura Y."/>
            <person name="Hayashi T."/>
            <person name="Kogure K."/>
        </authorList>
    </citation>
    <scope>NUCLEOTIDE SEQUENCE [LARGE SCALE GENOMIC DNA]</scope>
    <source>
        <strain evidence="1 2">1p05MA</strain>
    </source>
</reference>
<accession>A0A1R1L9K8</accession>
<dbReference type="NCBIfam" id="TIGR03704">
    <property type="entry name" value="PrmC_rel_meth"/>
    <property type="match status" value="1"/>
</dbReference>
<dbReference type="InterPro" id="IPR022446">
    <property type="entry name" value="MeTrfrase_put"/>
</dbReference>
<sequence length="272" mass="28589">MRDDVIARLRAAGCVFAEEEADLLLAATGDEAAREDLVRRRVAGDPLEYLLGWAAFDDVRVHVRAGVFVPRRRTLLLARLAADTLGATGPATVLELCCGAAAVTAWLARHVAADTRGDTGERRIRLIAADIDPDAVACARRNAPDALVLAGDLFDPLPPDLAGTVDVVVANAPYVPTDAIGSMPSEARDHEHRVALDGGPDGLDVQRRIAADVGRWLAPGGTVIVETSAGQATTSARLFADAGLATRIVRDEQTDGTVVVARREPGAAAERA</sequence>